<dbReference type="InterPro" id="IPR036388">
    <property type="entry name" value="WH-like_DNA-bd_sf"/>
</dbReference>
<reference evidence="6 8" key="1">
    <citation type="submission" date="2014-12" db="EMBL/GenBank/DDBJ databases">
        <title>Draft genome sequences of 29 type strains of Enterococci.</title>
        <authorList>
            <person name="Zhong Z."/>
            <person name="Sun Z."/>
            <person name="Liu W."/>
            <person name="Zhang W."/>
            <person name="Zhang H."/>
        </authorList>
    </citation>
    <scope>NUCLEOTIDE SEQUENCE [LARGE SCALE GENOMIC DNA]</scope>
    <source>
        <strain evidence="6 8">DSM 22801</strain>
    </source>
</reference>
<dbReference type="GO" id="GO:0003677">
    <property type="term" value="F:DNA binding"/>
    <property type="evidence" value="ECO:0007669"/>
    <property type="project" value="UniProtKB-KW"/>
</dbReference>
<dbReference type="OrthoDB" id="9791143at2"/>
<accession>A0A0S3K846</accession>
<gene>
    <name evidence="5" type="ORF">ATZ33_03545</name>
    <name evidence="6" type="ORF">RV15_GL000919</name>
</gene>
<dbReference type="SUPFAM" id="SSF46785">
    <property type="entry name" value="Winged helix' DNA-binding domain"/>
    <property type="match status" value="1"/>
</dbReference>
<organism evidence="6 8">
    <name type="scientific">Enterococcus silesiacus</name>
    <dbReference type="NCBI Taxonomy" id="332949"/>
    <lineage>
        <taxon>Bacteria</taxon>
        <taxon>Bacillati</taxon>
        <taxon>Bacillota</taxon>
        <taxon>Bacilli</taxon>
        <taxon>Lactobacillales</taxon>
        <taxon>Enterococcaceae</taxon>
        <taxon>Enterococcus</taxon>
    </lineage>
</organism>
<dbReference type="PANTHER" id="PTHR33204">
    <property type="entry name" value="TRANSCRIPTIONAL REGULATOR, MARR FAMILY"/>
    <property type="match status" value="1"/>
</dbReference>
<evidence type="ECO:0000313" key="5">
    <source>
        <dbReference type="EMBL" id="ALS00477.1"/>
    </source>
</evidence>
<dbReference type="Proteomes" id="UP000065511">
    <property type="component" value="Chromosome"/>
</dbReference>
<sequence>MSKIPKEGFFLLQDVIKGKWKSSLLQHMNAGSKRPKDLLSLCHGISTKVLNEQLKQLKQDGLVERIVFPEEVPVKVEYSLTKYGKQFVPLLYQLCELGEAHAKRRDLPVKEIIYLEEDNQNL</sequence>
<evidence type="ECO:0000256" key="3">
    <source>
        <dbReference type="ARBA" id="ARBA00023163"/>
    </source>
</evidence>
<keyword evidence="2" id="KW-0238">DNA-binding</keyword>
<keyword evidence="1" id="KW-0805">Transcription regulation</keyword>
<dbReference type="EMBL" id="JXLC01000016">
    <property type="protein sequence ID" value="OJG91289.1"/>
    <property type="molecule type" value="Genomic_DNA"/>
</dbReference>
<evidence type="ECO:0000256" key="2">
    <source>
        <dbReference type="ARBA" id="ARBA00023125"/>
    </source>
</evidence>
<dbReference type="Pfam" id="PF01638">
    <property type="entry name" value="HxlR"/>
    <property type="match status" value="1"/>
</dbReference>
<dbReference type="EMBL" id="CP013614">
    <property type="protein sequence ID" value="ALS00477.1"/>
    <property type="molecule type" value="Genomic_DNA"/>
</dbReference>
<dbReference type="InterPro" id="IPR002577">
    <property type="entry name" value="HTH_HxlR"/>
</dbReference>
<evidence type="ECO:0000256" key="1">
    <source>
        <dbReference type="ARBA" id="ARBA00023015"/>
    </source>
</evidence>
<dbReference type="PROSITE" id="PS51118">
    <property type="entry name" value="HTH_HXLR"/>
    <property type="match status" value="1"/>
</dbReference>
<evidence type="ECO:0000313" key="8">
    <source>
        <dbReference type="Proteomes" id="UP000183039"/>
    </source>
</evidence>
<dbReference type="KEGG" id="ess:ATZ33_03545"/>
<dbReference type="PANTHER" id="PTHR33204:SF29">
    <property type="entry name" value="TRANSCRIPTIONAL REGULATOR"/>
    <property type="match status" value="1"/>
</dbReference>
<dbReference type="Gene3D" id="1.10.10.10">
    <property type="entry name" value="Winged helix-like DNA-binding domain superfamily/Winged helix DNA-binding domain"/>
    <property type="match status" value="1"/>
</dbReference>
<dbReference type="AlphaFoldDB" id="A0A0S3K846"/>
<dbReference type="Proteomes" id="UP000183039">
    <property type="component" value="Unassembled WGS sequence"/>
</dbReference>
<dbReference type="InterPro" id="IPR036390">
    <property type="entry name" value="WH_DNA-bd_sf"/>
</dbReference>
<proteinExistence type="predicted"/>
<evidence type="ECO:0000259" key="4">
    <source>
        <dbReference type="PROSITE" id="PS51118"/>
    </source>
</evidence>
<feature type="domain" description="HTH hxlR-type" evidence="4">
    <location>
        <begin position="4"/>
        <end position="106"/>
    </location>
</feature>
<keyword evidence="3" id="KW-0804">Transcription</keyword>
<reference evidence="5 7" key="2">
    <citation type="submission" date="2015-12" db="EMBL/GenBank/DDBJ databases">
        <authorList>
            <person name="Lauer A."/>
            <person name="Humrighouse B."/>
            <person name="Loparev V."/>
            <person name="Shewmaker P.L."/>
            <person name="Whitney A.M."/>
            <person name="McLaughlin R.W."/>
        </authorList>
    </citation>
    <scope>NUCLEOTIDE SEQUENCE [LARGE SCALE GENOMIC DNA]</scope>
    <source>
        <strain evidence="5 7">LMG 23085</strain>
    </source>
</reference>
<protein>
    <submittedName>
        <fullName evidence="5 6">Transcriptional regulator</fullName>
    </submittedName>
</protein>
<dbReference type="RefSeq" id="WP_071878223.1">
    <property type="nucleotide sequence ID" value="NZ_JXLC01000016.1"/>
</dbReference>
<evidence type="ECO:0000313" key="6">
    <source>
        <dbReference type="EMBL" id="OJG91289.1"/>
    </source>
</evidence>
<evidence type="ECO:0000313" key="7">
    <source>
        <dbReference type="Proteomes" id="UP000065511"/>
    </source>
</evidence>
<keyword evidence="7" id="KW-1185">Reference proteome</keyword>
<name>A0A0S3K846_9ENTE</name>